<evidence type="ECO:0000313" key="1">
    <source>
        <dbReference type="EMBL" id="KAI8438176.1"/>
    </source>
</evidence>
<reference evidence="1 2" key="1">
    <citation type="journal article" date="2022" name="Genome Biol. Evol.">
        <title>The Spruce Budworm Genome: Reconstructing the Evolutionary History of Antifreeze Proteins.</title>
        <authorList>
            <person name="Beliveau C."/>
            <person name="Gagne P."/>
            <person name="Picq S."/>
            <person name="Vernygora O."/>
            <person name="Keeling C.I."/>
            <person name="Pinkney K."/>
            <person name="Doucet D."/>
            <person name="Wen F."/>
            <person name="Johnston J.S."/>
            <person name="Maaroufi H."/>
            <person name="Boyle B."/>
            <person name="Laroche J."/>
            <person name="Dewar K."/>
            <person name="Juretic N."/>
            <person name="Blackburn G."/>
            <person name="Nisole A."/>
            <person name="Brunet B."/>
            <person name="Brandao M."/>
            <person name="Lumley L."/>
            <person name="Duan J."/>
            <person name="Quan G."/>
            <person name="Lucarotti C.J."/>
            <person name="Roe A.D."/>
            <person name="Sperling F.A.H."/>
            <person name="Levesque R.C."/>
            <person name="Cusson M."/>
        </authorList>
    </citation>
    <scope>NUCLEOTIDE SEQUENCE [LARGE SCALE GENOMIC DNA]</scope>
    <source>
        <strain evidence="1">Glfc:IPQL:Cfum</strain>
    </source>
</reference>
<keyword evidence="2" id="KW-1185">Reference proteome</keyword>
<gene>
    <name evidence="1" type="ORF">MSG28_010797</name>
</gene>
<dbReference type="EMBL" id="CM046118">
    <property type="protein sequence ID" value="KAI8438176.1"/>
    <property type="molecule type" value="Genomic_DNA"/>
</dbReference>
<protein>
    <submittedName>
        <fullName evidence="1">Uncharacterized protein</fullName>
    </submittedName>
</protein>
<sequence>MSYLGFGLDLFPWRQVARAQSRRLCPTLISPPHCARLTAELFYVREGQINFYALNFVVPVPATIGELHFTKVRDA</sequence>
<organism evidence="1 2">
    <name type="scientific">Choristoneura fumiferana</name>
    <name type="common">Spruce budworm moth</name>
    <name type="synonym">Archips fumiferana</name>
    <dbReference type="NCBI Taxonomy" id="7141"/>
    <lineage>
        <taxon>Eukaryota</taxon>
        <taxon>Metazoa</taxon>
        <taxon>Ecdysozoa</taxon>
        <taxon>Arthropoda</taxon>
        <taxon>Hexapoda</taxon>
        <taxon>Insecta</taxon>
        <taxon>Pterygota</taxon>
        <taxon>Neoptera</taxon>
        <taxon>Endopterygota</taxon>
        <taxon>Lepidoptera</taxon>
        <taxon>Glossata</taxon>
        <taxon>Ditrysia</taxon>
        <taxon>Tortricoidea</taxon>
        <taxon>Tortricidae</taxon>
        <taxon>Tortricinae</taxon>
        <taxon>Choristoneura</taxon>
    </lineage>
</organism>
<comment type="caution">
    <text evidence="1">The sequence shown here is derived from an EMBL/GenBank/DDBJ whole genome shotgun (WGS) entry which is preliminary data.</text>
</comment>
<name>A0ACC0KNM6_CHOFU</name>
<proteinExistence type="predicted"/>
<accession>A0ACC0KNM6</accession>
<evidence type="ECO:0000313" key="2">
    <source>
        <dbReference type="Proteomes" id="UP001064048"/>
    </source>
</evidence>
<dbReference type="Proteomes" id="UP001064048">
    <property type="component" value="Chromosome 18"/>
</dbReference>